<dbReference type="Pfam" id="PF23138">
    <property type="entry name" value="CTLH_Armc9"/>
    <property type="match status" value="1"/>
</dbReference>
<dbReference type="GO" id="GO:0005814">
    <property type="term" value="C:centriole"/>
    <property type="evidence" value="ECO:0007669"/>
    <property type="project" value="TreeGrafter"/>
</dbReference>
<dbReference type="InterPro" id="IPR040369">
    <property type="entry name" value="ARMC9"/>
</dbReference>
<dbReference type="STRING" id="403673.A0A177WJF9"/>
<reference evidence="2 3" key="1">
    <citation type="submission" date="2006-10" db="EMBL/GenBank/DDBJ databases">
        <title>The Genome Sequence of Batrachochytrium dendrobatidis JEL423.</title>
        <authorList>
            <consortium name="The Broad Institute Genome Sequencing Platform"/>
            <person name="Birren B."/>
            <person name="Lander E."/>
            <person name="Galagan J."/>
            <person name="Cuomo C."/>
            <person name="Devon K."/>
            <person name="Jaffe D."/>
            <person name="Butler J."/>
            <person name="Alvarez P."/>
            <person name="Gnerre S."/>
            <person name="Grabherr M."/>
            <person name="Kleber M."/>
            <person name="Mauceli E."/>
            <person name="Brockman W."/>
            <person name="Young S."/>
            <person name="LaButti K."/>
            <person name="Sykes S."/>
            <person name="DeCaprio D."/>
            <person name="Crawford M."/>
            <person name="Koehrsen M."/>
            <person name="Engels R."/>
            <person name="Montgomery P."/>
            <person name="Pearson M."/>
            <person name="Howarth C."/>
            <person name="Larson L."/>
            <person name="White J."/>
            <person name="O'Leary S."/>
            <person name="Kodira C."/>
            <person name="Zeng Q."/>
            <person name="Yandava C."/>
            <person name="Alvarado L."/>
            <person name="Longcore J."/>
            <person name="James T."/>
        </authorList>
    </citation>
    <scope>NUCLEOTIDE SEQUENCE [LARGE SCALE GENOMIC DNA]</scope>
    <source>
        <strain evidence="2 3">JEL423</strain>
    </source>
</reference>
<accession>A0A177WJF9</accession>
<proteinExistence type="predicted"/>
<evidence type="ECO:0000313" key="2">
    <source>
        <dbReference type="EMBL" id="OAJ39942.1"/>
    </source>
</evidence>
<dbReference type="VEuPathDB" id="FungiDB:BDEG_23736"/>
<dbReference type="PANTHER" id="PTHR14881:SF4">
    <property type="entry name" value="LISH DOMAIN-CONTAINING PROTEIN ARMC9"/>
    <property type="match status" value="1"/>
</dbReference>
<evidence type="ECO:0000313" key="3">
    <source>
        <dbReference type="Proteomes" id="UP000077115"/>
    </source>
</evidence>
<dbReference type="Proteomes" id="UP000077115">
    <property type="component" value="Unassembled WGS sequence"/>
</dbReference>
<reference evidence="2 3" key="2">
    <citation type="submission" date="2016-05" db="EMBL/GenBank/DDBJ databases">
        <title>Lineage-specific infection strategies underlie the spectrum of fungal disease in amphibians.</title>
        <authorList>
            <person name="Cuomo C.A."/>
            <person name="Farrer R.A."/>
            <person name="James T."/>
            <person name="Longcore J."/>
            <person name="Birren B."/>
        </authorList>
    </citation>
    <scope>NUCLEOTIDE SEQUENCE [LARGE SCALE GENOMIC DNA]</scope>
    <source>
        <strain evidence="2 3">JEL423</strain>
    </source>
</reference>
<organism evidence="2 3">
    <name type="scientific">Batrachochytrium dendrobatidis (strain JEL423)</name>
    <dbReference type="NCBI Taxonomy" id="403673"/>
    <lineage>
        <taxon>Eukaryota</taxon>
        <taxon>Fungi</taxon>
        <taxon>Fungi incertae sedis</taxon>
        <taxon>Chytridiomycota</taxon>
        <taxon>Chytridiomycota incertae sedis</taxon>
        <taxon>Chytridiomycetes</taxon>
        <taxon>Rhizophydiales</taxon>
        <taxon>Rhizophydiales incertae sedis</taxon>
        <taxon>Batrachochytrium</taxon>
    </lineage>
</organism>
<dbReference type="PANTHER" id="PTHR14881">
    <property type="entry name" value="LISH DOMAIN-CONTAINING PROTEIN ARMC9"/>
    <property type="match status" value="1"/>
</dbReference>
<gene>
    <name evidence="2" type="ORF">BDEG_23736</name>
</gene>
<dbReference type="GO" id="GO:0097542">
    <property type="term" value="C:ciliary tip"/>
    <property type="evidence" value="ECO:0007669"/>
    <property type="project" value="TreeGrafter"/>
</dbReference>
<dbReference type="AlphaFoldDB" id="A0A177WJF9"/>
<sequence length="179" mass="20593">MSLLDVTTTTSTGASKWLQDALERFETLFSAGDQSLFFLLWDEMFPLNERINDLLLRQLEFMLGVYFAVYPLLPNTLNPKAYKIESTMDAFKKFIETRGADQGGTSQFLQYYALPYVPDPQGHPSFQNLFLDTWAPELHNRLVSFLKTSLTKKQVPQLVNLLNESHLNQRGHPPVMNIF</sequence>
<dbReference type="GO" id="GO:0060271">
    <property type="term" value="P:cilium assembly"/>
    <property type="evidence" value="ECO:0007669"/>
    <property type="project" value="InterPro"/>
</dbReference>
<feature type="domain" description="ARMC9 CTLH-like" evidence="1">
    <location>
        <begin position="24"/>
        <end position="150"/>
    </location>
</feature>
<dbReference type="InterPro" id="IPR056327">
    <property type="entry name" value="ARMC9_CTLH-like_dom"/>
</dbReference>
<name>A0A177WJF9_BATDL</name>
<dbReference type="OrthoDB" id="193023at2759"/>
<dbReference type="GO" id="GO:0036064">
    <property type="term" value="C:ciliary basal body"/>
    <property type="evidence" value="ECO:0007669"/>
    <property type="project" value="InterPro"/>
</dbReference>
<protein>
    <recommendedName>
        <fullName evidence="1">ARMC9 CTLH-like domain-containing protein</fullName>
    </recommendedName>
</protein>
<evidence type="ECO:0000259" key="1">
    <source>
        <dbReference type="Pfam" id="PF23138"/>
    </source>
</evidence>
<dbReference type="EMBL" id="DS022303">
    <property type="protein sequence ID" value="OAJ39942.1"/>
    <property type="molecule type" value="Genomic_DNA"/>
</dbReference>